<protein>
    <submittedName>
        <fullName evidence="6">LysR family transcriptional regulator</fullName>
    </submittedName>
</protein>
<comment type="caution">
    <text evidence="6">The sequence shown here is derived from an EMBL/GenBank/DDBJ whole genome shotgun (WGS) entry which is preliminary data.</text>
</comment>
<dbReference type="Pfam" id="PF00126">
    <property type="entry name" value="HTH_1"/>
    <property type="match status" value="1"/>
</dbReference>
<feature type="domain" description="HTH lysR-type" evidence="5">
    <location>
        <begin position="1"/>
        <end position="58"/>
    </location>
</feature>
<dbReference type="FunFam" id="1.10.10.10:FF:000001">
    <property type="entry name" value="LysR family transcriptional regulator"/>
    <property type="match status" value="1"/>
</dbReference>
<dbReference type="PRINTS" id="PR00039">
    <property type="entry name" value="HTHLYSR"/>
</dbReference>
<evidence type="ECO:0000256" key="3">
    <source>
        <dbReference type="ARBA" id="ARBA00023125"/>
    </source>
</evidence>
<dbReference type="EMBL" id="JAPDIA010000003">
    <property type="protein sequence ID" value="MDG0809172.1"/>
    <property type="molecule type" value="Genomic_DNA"/>
</dbReference>
<name>A0A9X4QT07_9BACL</name>
<comment type="similarity">
    <text evidence="1">Belongs to the LysR transcriptional regulatory family.</text>
</comment>
<dbReference type="GO" id="GO:0003677">
    <property type="term" value="F:DNA binding"/>
    <property type="evidence" value="ECO:0007669"/>
    <property type="project" value="UniProtKB-KW"/>
</dbReference>
<gene>
    <name evidence="6" type="ORF">OMP40_07125</name>
</gene>
<dbReference type="AlphaFoldDB" id="A0A9X4QT07"/>
<dbReference type="Proteomes" id="UP001153404">
    <property type="component" value="Unassembled WGS sequence"/>
</dbReference>
<dbReference type="GO" id="GO:0003700">
    <property type="term" value="F:DNA-binding transcription factor activity"/>
    <property type="evidence" value="ECO:0007669"/>
    <property type="project" value="InterPro"/>
</dbReference>
<dbReference type="PROSITE" id="PS50931">
    <property type="entry name" value="HTH_LYSR"/>
    <property type="match status" value="1"/>
</dbReference>
<organism evidence="6 7">
    <name type="scientific">Cohnella rhizosphaerae</name>
    <dbReference type="NCBI Taxonomy" id="1457232"/>
    <lineage>
        <taxon>Bacteria</taxon>
        <taxon>Bacillati</taxon>
        <taxon>Bacillota</taxon>
        <taxon>Bacilli</taxon>
        <taxon>Bacillales</taxon>
        <taxon>Paenibacillaceae</taxon>
        <taxon>Cohnella</taxon>
    </lineage>
</organism>
<evidence type="ECO:0000256" key="1">
    <source>
        <dbReference type="ARBA" id="ARBA00009437"/>
    </source>
</evidence>
<dbReference type="SUPFAM" id="SSF46785">
    <property type="entry name" value="Winged helix' DNA-binding domain"/>
    <property type="match status" value="1"/>
</dbReference>
<dbReference type="Pfam" id="PF03466">
    <property type="entry name" value="LysR_substrate"/>
    <property type="match status" value="1"/>
</dbReference>
<dbReference type="RefSeq" id="WP_277530307.1">
    <property type="nucleotide sequence ID" value="NZ_JAPDIA010000003.1"/>
</dbReference>
<dbReference type="GO" id="GO:0005829">
    <property type="term" value="C:cytosol"/>
    <property type="evidence" value="ECO:0007669"/>
    <property type="project" value="TreeGrafter"/>
</dbReference>
<dbReference type="InterPro" id="IPR000847">
    <property type="entry name" value="LysR_HTH_N"/>
</dbReference>
<evidence type="ECO:0000313" key="7">
    <source>
        <dbReference type="Proteomes" id="UP001153404"/>
    </source>
</evidence>
<dbReference type="PANTHER" id="PTHR30419">
    <property type="entry name" value="HTH-TYPE TRANSCRIPTIONAL REGULATOR YBHD"/>
    <property type="match status" value="1"/>
</dbReference>
<keyword evidence="7" id="KW-1185">Reference proteome</keyword>
<dbReference type="InterPro" id="IPR050950">
    <property type="entry name" value="HTH-type_LysR_regulators"/>
</dbReference>
<dbReference type="InterPro" id="IPR036390">
    <property type="entry name" value="WH_DNA-bd_sf"/>
</dbReference>
<dbReference type="InterPro" id="IPR005119">
    <property type="entry name" value="LysR_subst-bd"/>
</dbReference>
<dbReference type="Gene3D" id="3.40.190.290">
    <property type="match status" value="1"/>
</dbReference>
<dbReference type="Gene3D" id="1.10.10.10">
    <property type="entry name" value="Winged helix-like DNA-binding domain superfamily/Winged helix DNA-binding domain"/>
    <property type="match status" value="1"/>
</dbReference>
<reference evidence="6" key="1">
    <citation type="submission" date="2022-10" db="EMBL/GenBank/DDBJ databases">
        <title>Comparative genomic analysis of Cohnella hashimotonis sp. nov., isolated from the International Space Station.</title>
        <authorList>
            <person name="Simpson A."/>
            <person name="Venkateswaran K."/>
        </authorList>
    </citation>
    <scope>NUCLEOTIDE SEQUENCE</scope>
    <source>
        <strain evidence="6">DSM 28161</strain>
    </source>
</reference>
<keyword evidence="4" id="KW-0804">Transcription</keyword>
<dbReference type="PANTHER" id="PTHR30419:SF28">
    <property type="entry name" value="HTH-TYPE TRANSCRIPTIONAL REGULATOR BSDA"/>
    <property type="match status" value="1"/>
</dbReference>
<dbReference type="InterPro" id="IPR036388">
    <property type="entry name" value="WH-like_DNA-bd_sf"/>
</dbReference>
<accession>A0A9X4QT07</accession>
<keyword evidence="2" id="KW-0805">Transcription regulation</keyword>
<proteinExistence type="inferred from homology"/>
<evidence type="ECO:0000313" key="6">
    <source>
        <dbReference type="EMBL" id="MDG0809172.1"/>
    </source>
</evidence>
<dbReference type="SUPFAM" id="SSF53850">
    <property type="entry name" value="Periplasmic binding protein-like II"/>
    <property type="match status" value="1"/>
</dbReference>
<sequence>MEWQQIEYFIAVAKSQHMTNAAKQLSVTQPALSRSISTLEKEVGVELFERRGRNLALNRYGQLFLERAQNALAEIEKAKQEIANQINPWSGVLSLCFPHILGAELFPTMLGAFRERYADIRFELNQCSLDELTARILGNDCDFGITTLESANDAFHWQLIGKSELYVAVPLGHPWADKSSIRLEELQGEAYVGLKPSCALSYTVEALLAGTGIEPDTLYRADELDMVAGLVAAGFGVSLLPKTLGIRSYPMAWIPVNDPACALTVGVVWKRDRRLTPVSEVFLDFVRARYQAGASE</sequence>
<keyword evidence="3" id="KW-0238">DNA-binding</keyword>
<evidence type="ECO:0000256" key="4">
    <source>
        <dbReference type="ARBA" id="ARBA00023163"/>
    </source>
</evidence>
<evidence type="ECO:0000256" key="2">
    <source>
        <dbReference type="ARBA" id="ARBA00023015"/>
    </source>
</evidence>
<evidence type="ECO:0000259" key="5">
    <source>
        <dbReference type="PROSITE" id="PS50931"/>
    </source>
</evidence>